<dbReference type="SMART" id="SM01361">
    <property type="entry name" value="A2M_recep"/>
    <property type="match status" value="1"/>
</dbReference>
<dbReference type="SUPFAM" id="SSF57424">
    <property type="entry name" value="LDL receptor-like module"/>
    <property type="match status" value="1"/>
</dbReference>
<keyword evidence="3" id="KW-0812">Transmembrane</keyword>
<dbReference type="Pfam" id="PF01835">
    <property type="entry name" value="MG2"/>
    <property type="match status" value="1"/>
</dbReference>
<dbReference type="GO" id="GO:0004866">
    <property type="term" value="F:endopeptidase inhibitor activity"/>
    <property type="evidence" value="ECO:0007669"/>
    <property type="project" value="InterPro"/>
</dbReference>
<keyword evidence="3" id="KW-1133">Transmembrane helix</keyword>
<dbReference type="InterPro" id="IPR013783">
    <property type="entry name" value="Ig-like_fold"/>
</dbReference>
<evidence type="ECO:0008006" key="10">
    <source>
        <dbReference type="Google" id="ProtNLM"/>
    </source>
</evidence>
<dbReference type="Pfam" id="PF07703">
    <property type="entry name" value="A2M_BRD"/>
    <property type="match status" value="1"/>
</dbReference>
<feature type="domain" description="Alpha-2-macroglobulin" evidence="6">
    <location>
        <begin position="772"/>
        <end position="863"/>
    </location>
</feature>
<reference evidence="8" key="1">
    <citation type="submission" date="2023-07" db="EMBL/GenBank/DDBJ databases">
        <title>Chromosome-level genome assembly of Artemia franciscana.</title>
        <authorList>
            <person name="Jo E."/>
        </authorList>
    </citation>
    <scope>NUCLEOTIDE SEQUENCE</scope>
    <source>
        <tissue evidence="8">Whole body</tissue>
    </source>
</reference>
<evidence type="ECO:0000256" key="4">
    <source>
        <dbReference type="SAM" id="SignalP"/>
    </source>
</evidence>
<dbReference type="EMBL" id="JAVRJZ010000030">
    <property type="protein sequence ID" value="KAK2704185.1"/>
    <property type="molecule type" value="Genomic_DNA"/>
</dbReference>
<dbReference type="Pfam" id="PF00207">
    <property type="entry name" value="A2M"/>
    <property type="match status" value="1"/>
</dbReference>
<dbReference type="Gene3D" id="1.50.10.20">
    <property type="match status" value="1"/>
</dbReference>
<dbReference type="PANTHER" id="PTHR11412">
    <property type="entry name" value="MACROGLOBULIN / COMPLEMENT"/>
    <property type="match status" value="1"/>
</dbReference>
<dbReference type="InterPro" id="IPR008930">
    <property type="entry name" value="Terpenoid_cyclase/PrenylTrfase"/>
</dbReference>
<dbReference type="Pfam" id="PF07678">
    <property type="entry name" value="TED_complement"/>
    <property type="match status" value="1"/>
</dbReference>
<feature type="transmembrane region" description="Helical" evidence="3">
    <location>
        <begin position="1562"/>
        <end position="1580"/>
    </location>
</feature>
<feature type="disulfide bond" evidence="2">
    <location>
        <begin position="728"/>
        <end position="743"/>
    </location>
</feature>
<keyword evidence="3" id="KW-0472">Membrane</keyword>
<comment type="caution">
    <text evidence="2">Lacks conserved residue(s) required for the propagation of feature annotation.</text>
</comment>
<dbReference type="InterPro" id="IPR036055">
    <property type="entry name" value="LDL_receptor-like_sf"/>
</dbReference>
<sequence length="1581" mass="178179">MLAWIFFGVHLFSIACAYVFNNEVTELWDTRPEIRRIDGPASEHQNYVITASKIIRPGTTYSVVASFTLGSEETLVKCYVSKDGVNLAIASGIAEGGQPVSLQMQIPVESTPGSYSLKVEGYTGAEKNALSFSATSPLQFSPEFLTILTETSRAAYMNSMTVLFRVVMLQIGLKPHGDPVDITILNPDGYIMRRWPSRYSTAGVISLSYKLPSLPKEGTWTIRVQAGMQVHNSTFIVEQYFIPQFEFTIESPPYIFASDESLSGTITSQFHPAKIKFGDITVRCLAKRTSDIAFKEFYNKTERWNHKFKFSIPLKQVPISPGGSTLGTILRIEATVYNGYLGEARTSFAETKIVDPAVRITFLGPRNPFFKPGSRFSGYLAVSHEHSFKMAKSLLELGTLRVKAYATLDKGVKQYLGEIYIPSANSKGGRDSTASGVDLKKYRTEGLMHFGFDVPFDAEEVRVIATYVHPKNGKMSSNELIVNRASYPDNQIISLSSSSEEADIGEFAVFHLKANFPLEFFSYLVISKGLVLYSNTAYSEFTSQRNVITFTVPISAEMAPTFTVLAYVLNGNFLVADSVTVPVKSISRYEMSARMRRHKCKNKPTLQLYTETKLGSFVGISVLRSIQFETQGGNILTGGKILKEMQKFDGHFLVDRHIKRAVDGLAAETVRFLPSRNRSPDTGRTFLENNMIIITNAEVHIERNAVYCFHLGKDACLTGGCYDRERRCDGIIDCEDQTDEDGCFDKEDEEDRLFRVHRRTKDSDHFDPRDGDWIWHDIPMSDDGFEFQDTKAPPVNEVWYISAFSMHPELGLSIVEKSIRFPVARPFYVVLESTPVVRRGETVTVKAILVNNKLPEANLLLTLPASKDYAMVVVGKGGDVQRYSPEILRGQHQHFVSVPMGSMVEVDLPIVPLVERGKIKVTVTVSTFIVRAKASIQIEIQPEGIILHRHMSMLLDAKSRSRVTRFLDIPLQDTPVIPFFNFRRFVFGSPKAHVTVSGDVFGPILPSNERLSTTRLLERDLKGVEAELFSLGVNLWTIQYLRLTDQLKPKLLYSGLKAMNLALAGLSEFISYDGGVRLFKYSRPTLWSTAWALRIISQSEYQDWENHFLIDRNVLSHMADWLIKRQAFDGSFMDNGGEINDRRIVSQGDSVTSTCILTAHVLISLKTVGTVSSGNLEERLSISRVKALSYLEKKLGLLQDPYALAITTYVLYLTGSSLREVAYGALHLSRIQEGSFIYWSRTKVPPTKVVYENQRPFWQPRMPNESNSLAVETSSYALLVYMLRDSTSYVPGKVVAWLNTMRTVDGGFVSSTDTLVALQALTEFANRARLQDVTDLRVNVEASASPNKSWNIAIGQNDLSQFRRFPIDNVWGHVTAVAKGAGQAVLQMDIQYGIDWYELLDKPEKKVFDLNIREEYSRFRNKSLVNVEVCVRWLQSDGSRLSGATVLEVDLPSGYGIVESDAYEVIRQTPVIHDVRPTPLTVSWFFEKVTPTFSCFNYTVKRWFAVANHTRYRKAKIYEMFSPENFELIMVDSTDLQVLDVCQVCGSYQCPYCPMYNLTTRLRFSAFSLLFFVLIFYITLK</sequence>
<dbReference type="Gene3D" id="2.60.40.690">
    <property type="entry name" value="Alpha-macroglobulin, receptor-binding domain"/>
    <property type="match status" value="1"/>
</dbReference>
<dbReference type="Pfam" id="PF07677">
    <property type="entry name" value="A2M_recep"/>
    <property type="match status" value="1"/>
</dbReference>
<dbReference type="GO" id="GO:0005615">
    <property type="term" value="C:extracellular space"/>
    <property type="evidence" value="ECO:0007669"/>
    <property type="project" value="InterPro"/>
</dbReference>
<keyword evidence="4" id="KW-0732">Signal</keyword>
<dbReference type="InterPro" id="IPR001599">
    <property type="entry name" value="Macroglobln_a2"/>
</dbReference>
<evidence type="ECO:0000313" key="9">
    <source>
        <dbReference type="Proteomes" id="UP001187531"/>
    </source>
</evidence>
<evidence type="ECO:0000313" key="8">
    <source>
        <dbReference type="EMBL" id="KAK2704185.1"/>
    </source>
</evidence>
<dbReference type="InterPro" id="IPR011625">
    <property type="entry name" value="A2M_N_BRD"/>
</dbReference>
<dbReference type="InterPro" id="IPR002172">
    <property type="entry name" value="LDrepeatLR_classA_rpt"/>
</dbReference>
<feature type="domain" description="Alpha-macroglobulin receptor-binding" evidence="7">
    <location>
        <begin position="1442"/>
        <end position="1531"/>
    </location>
</feature>
<feature type="domain" description="Alpha-2-macroglobulin bait region" evidence="5">
    <location>
        <begin position="493"/>
        <end position="629"/>
    </location>
</feature>
<dbReference type="InterPro" id="IPR002890">
    <property type="entry name" value="MG2"/>
</dbReference>
<feature type="chain" id="PRO_5041663283" description="CD109 antigen" evidence="4">
    <location>
        <begin position="18"/>
        <end position="1581"/>
    </location>
</feature>
<keyword evidence="9" id="KW-1185">Reference proteome</keyword>
<dbReference type="Gene3D" id="2.60.40.10">
    <property type="entry name" value="Immunoglobulins"/>
    <property type="match status" value="1"/>
</dbReference>
<dbReference type="InterPro" id="IPR011626">
    <property type="entry name" value="Alpha-macroglobulin_TED"/>
</dbReference>
<feature type="signal peptide" evidence="4">
    <location>
        <begin position="1"/>
        <end position="17"/>
    </location>
</feature>
<dbReference type="SMART" id="SM01360">
    <property type="entry name" value="A2M"/>
    <property type="match status" value="1"/>
</dbReference>
<proteinExistence type="predicted"/>
<dbReference type="SUPFAM" id="SSF48239">
    <property type="entry name" value="Terpenoid cyclases/Protein prenyltransferases"/>
    <property type="match status" value="1"/>
</dbReference>
<gene>
    <name evidence="8" type="ORF">QYM36_017546</name>
</gene>
<name>A0AA88H3X7_ARTSF</name>
<dbReference type="PROSITE" id="PS50068">
    <property type="entry name" value="LDLRA_2"/>
    <property type="match status" value="1"/>
</dbReference>
<dbReference type="SMART" id="SM01359">
    <property type="entry name" value="A2M_N_2"/>
    <property type="match status" value="1"/>
</dbReference>
<dbReference type="InterPro" id="IPR050473">
    <property type="entry name" value="A2M/Complement_sys"/>
</dbReference>
<dbReference type="PANTHER" id="PTHR11412:SF146">
    <property type="entry name" value="CD109 ANTIGEN"/>
    <property type="match status" value="1"/>
</dbReference>
<accession>A0AA88H3X7</accession>
<evidence type="ECO:0000256" key="1">
    <source>
        <dbReference type="ARBA" id="ARBA00023157"/>
    </source>
</evidence>
<dbReference type="InterPro" id="IPR009048">
    <property type="entry name" value="A-macroglobulin_rcpt-bd"/>
</dbReference>
<comment type="caution">
    <text evidence="8">The sequence shown here is derived from an EMBL/GenBank/DDBJ whole genome shotgun (WGS) entry which is preliminary data.</text>
</comment>
<protein>
    <recommendedName>
        <fullName evidence="10">CD109 antigen</fullName>
    </recommendedName>
</protein>
<organism evidence="8 9">
    <name type="scientific">Artemia franciscana</name>
    <name type="common">Brine shrimp</name>
    <name type="synonym">Artemia sanfranciscana</name>
    <dbReference type="NCBI Taxonomy" id="6661"/>
    <lineage>
        <taxon>Eukaryota</taxon>
        <taxon>Metazoa</taxon>
        <taxon>Ecdysozoa</taxon>
        <taxon>Arthropoda</taxon>
        <taxon>Crustacea</taxon>
        <taxon>Branchiopoda</taxon>
        <taxon>Anostraca</taxon>
        <taxon>Artemiidae</taxon>
        <taxon>Artemia</taxon>
    </lineage>
</organism>
<dbReference type="CDD" id="cd00112">
    <property type="entry name" value="LDLa"/>
    <property type="match status" value="1"/>
</dbReference>
<evidence type="ECO:0000259" key="5">
    <source>
        <dbReference type="SMART" id="SM01359"/>
    </source>
</evidence>
<evidence type="ECO:0000259" key="7">
    <source>
        <dbReference type="SMART" id="SM01361"/>
    </source>
</evidence>
<dbReference type="SUPFAM" id="SSF49410">
    <property type="entry name" value="Alpha-macroglobulin receptor domain"/>
    <property type="match status" value="1"/>
</dbReference>
<evidence type="ECO:0000256" key="3">
    <source>
        <dbReference type="SAM" id="Phobius"/>
    </source>
</evidence>
<feature type="disulfide bond" evidence="2">
    <location>
        <begin position="716"/>
        <end position="734"/>
    </location>
</feature>
<keyword evidence="1 2" id="KW-1015">Disulfide bond</keyword>
<evidence type="ECO:0000259" key="6">
    <source>
        <dbReference type="SMART" id="SM01360"/>
    </source>
</evidence>
<dbReference type="Gene3D" id="2.60.40.1930">
    <property type="match status" value="2"/>
</dbReference>
<dbReference type="Gene3D" id="2.60.40.2950">
    <property type="match status" value="1"/>
</dbReference>
<dbReference type="Proteomes" id="UP001187531">
    <property type="component" value="Unassembled WGS sequence"/>
</dbReference>
<dbReference type="InterPro" id="IPR036595">
    <property type="entry name" value="A-macroglobulin_rcpt-bd_sf"/>
</dbReference>
<evidence type="ECO:0000256" key="2">
    <source>
        <dbReference type="PROSITE-ProRule" id="PRU00124"/>
    </source>
</evidence>